<reference evidence="7 8" key="1">
    <citation type="submission" date="2014-07" db="EMBL/GenBank/DDBJ databases">
        <title>Draft Genome Sequence of Gephyronic Acid Producer, Cystobacter violaceus Strain Cb vi76.</title>
        <authorList>
            <person name="Stevens D.C."/>
            <person name="Young J."/>
            <person name="Carmichael R."/>
            <person name="Tan J."/>
            <person name="Taylor R.E."/>
        </authorList>
    </citation>
    <scope>NUCLEOTIDE SEQUENCE [LARGE SCALE GENOMIC DNA]</scope>
    <source>
        <strain evidence="7 8">Cb vi76</strain>
    </source>
</reference>
<dbReference type="InterPro" id="IPR003807">
    <property type="entry name" value="DUF202"/>
</dbReference>
<evidence type="ECO:0000256" key="4">
    <source>
        <dbReference type="ARBA" id="ARBA00023136"/>
    </source>
</evidence>
<evidence type="ECO:0000256" key="3">
    <source>
        <dbReference type="ARBA" id="ARBA00022989"/>
    </source>
</evidence>
<dbReference type="GO" id="GO:0012505">
    <property type="term" value="C:endomembrane system"/>
    <property type="evidence" value="ECO:0007669"/>
    <property type="project" value="UniProtKB-SubCell"/>
</dbReference>
<keyword evidence="2 5" id="KW-0812">Transmembrane</keyword>
<proteinExistence type="predicted"/>
<evidence type="ECO:0000256" key="5">
    <source>
        <dbReference type="SAM" id="Phobius"/>
    </source>
</evidence>
<feature type="domain" description="DUF202" evidence="6">
    <location>
        <begin position="20"/>
        <end position="77"/>
    </location>
</feature>
<evidence type="ECO:0000259" key="6">
    <source>
        <dbReference type="Pfam" id="PF02656"/>
    </source>
</evidence>
<keyword evidence="4 5" id="KW-0472">Membrane</keyword>
<evidence type="ECO:0000313" key="7">
    <source>
        <dbReference type="EMBL" id="KFA88684.1"/>
    </source>
</evidence>
<name>A0A084SJP9_9BACT</name>
<protein>
    <recommendedName>
        <fullName evidence="6">DUF202 domain-containing protein</fullName>
    </recommendedName>
</protein>
<dbReference type="Pfam" id="PF02656">
    <property type="entry name" value="DUF202"/>
    <property type="match status" value="1"/>
</dbReference>
<keyword evidence="3 5" id="KW-1133">Transmembrane helix</keyword>
<evidence type="ECO:0000313" key="8">
    <source>
        <dbReference type="Proteomes" id="UP000028547"/>
    </source>
</evidence>
<comment type="caution">
    <text evidence="7">The sequence shown here is derived from an EMBL/GenBank/DDBJ whole genome shotgun (WGS) entry which is preliminary data.</text>
</comment>
<feature type="transmembrane region" description="Helical" evidence="5">
    <location>
        <begin position="97"/>
        <end position="123"/>
    </location>
</feature>
<comment type="subcellular location">
    <subcellularLocation>
        <location evidence="1">Endomembrane system</location>
        <topology evidence="1">Multi-pass membrane protein</topology>
    </subcellularLocation>
</comment>
<dbReference type="Proteomes" id="UP000028547">
    <property type="component" value="Unassembled WGS sequence"/>
</dbReference>
<dbReference type="AlphaFoldDB" id="A0A084SJP9"/>
<sequence>MNTSSPPSSDKPSRFTLENTHMAATRTLLSMVRTGAAISGGGALVTELLIKGWPRWVVLTLSSAFVFLGYALMWSALKKGRKMRVQLEREQTGEGFLLPLGEVTAWTVALQILIALVLVLYLIG</sequence>
<accession>A0A084SJP9</accession>
<gene>
    <name evidence="7" type="ORF">Q664_39420</name>
</gene>
<feature type="transmembrane region" description="Helical" evidence="5">
    <location>
        <begin position="56"/>
        <end position="77"/>
    </location>
</feature>
<dbReference type="EMBL" id="JPMI01000277">
    <property type="protein sequence ID" value="KFA88684.1"/>
    <property type="molecule type" value="Genomic_DNA"/>
</dbReference>
<evidence type="ECO:0000256" key="1">
    <source>
        <dbReference type="ARBA" id="ARBA00004127"/>
    </source>
</evidence>
<evidence type="ECO:0000256" key="2">
    <source>
        <dbReference type="ARBA" id="ARBA00022692"/>
    </source>
</evidence>
<organism evidence="7 8">
    <name type="scientific">Archangium violaceum Cb vi76</name>
    <dbReference type="NCBI Taxonomy" id="1406225"/>
    <lineage>
        <taxon>Bacteria</taxon>
        <taxon>Pseudomonadati</taxon>
        <taxon>Myxococcota</taxon>
        <taxon>Myxococcia</taxon>
        <taxon>Myxococcales</taxon>
        <taxon>Cystobacterineae</taxon>
        <taxon>Archangiaceae</taxon>
        <taxon>Archangium</taxon>
    </lineage>
</organism>